<evidence type="ECO:0000259" key="13">
    <source>
        <dbReference type="Pfam" id="PF13691"/>
    </source>
</evidence>
<keyword evidence="9" id="KW-0378">Hydrolase</keyword>
<feature type="coiled-coil region" evidence="11">
    <location>
        <begin position="708"/>
        <end position="735"/>
    </location>
</feature>
<evidence type="ECO:0000256" key="3">
    <source>
        <dbReference type="ARBA" id="ARBA00007823"/>
    </source>
</evidence>
<feature type="compositionally biased region" description="Polar residues" evidence="12">
    <location>
        <begin position="692"/>
        <end position="702"/>
    </location>
</feature>
<feature type="compositionally biased region" description="Polar residues" evidence="12">
    <location>
        <begin position="232"/>
        <end position="243"/>
    </location>
</feature>
<evidence type="ECO:0000256" key="8">
    <source>
        <dbReference type="ARBA" id="ARBA00022759"/>
    </source>
</evidence>
<dbReference type="CDD" id="cd07718">
    <property type="entry name" value="RNaseZ_ELAC1_ELAC2-C-term-like_MBL-fold"/>
    <property type="match status" value="1"/>
</dbReference>
<dbReference type="GO" id="GO:0046872">
    <property type="term" value="F:metal ion binding"/>
    <property type="evidence" value="ECO:0007669"/>
    <property type="project" value="UniProtKB-KW"/>
</dbReference>
<feature type="compositionally biased region" description="Basic residues" evidence="12">
    <location>
        <begin position="665"/>
        <end position="674"/>
    </location>
</feature>
<feature type="domain" description="tRNase Z endonuclease" evidence="13">
    <location>
        <begin position="7"/>
        <end position="67"/>
    </location>
</feature>
<evidence type="ECO:0000256" key="1">
    <source>
        <dbReference type="ARBA" id="ARBA00000402"/>
    </source>
</evidence>
<protein>
    <recommendedName>
        <fullName evidence="4">ribonuclease Z</fullName>
        <ecNumber evidence="4">3.1.26.11</ecNumber>
    </recommendedName>
</protein>
<organism evidence="14 15">
    <name type="scientific">Tilletia horrida</name>
    <dbReference type="NCBI Taxonomy" id="155126"/>
    <lineage>
        <taxon>Eukaryota</taxon>
        <taxon>Fungi</taxon>
        <taxon>Dikarya</taxon>
        <taxon>Basidiomycota</taxon>
        <taxon>Ustilaginomycotina</taxon>
        <taxon>Exobasidiomycetes</taxon>
        <taxon>Tilletiales</taxon>
        <taxon>Tilletiaceae</taxon>
        <taxon>Tilletia</taxon>
    </lineage>
</organism>
<evidence type="ECO:0000256" key="7">
    <source>
        <dbReference type="ARBA" id="ARBA00022723"/>
    </source>
</evidence>
<evidence type="ECO:0000256" key="10">
    <source>
        <dbReference type="ARBA" id="ARBA00022833"/>
    </source>
</evidence>
<evidence type="ECO:0000256" key="5">
    <source>
        <dbReference type="ARBA" id="ARBA00022694"/>
    </source>
</evidence>
<feature type="region of interest" description="Disordered" evidence="12">
    <location>
        <begin position="110"/>
        <end position="141"/>
    </location>
</feature>
<dbReference type="GO" id="GO:0005739">
    <property type="term" value="C:mitochondrion"/>
    <property type="evidence" value="ECO:0007669"/>
    <property type="project" value="TreeGrafter"/>
</dbReference>
<dbReference type="Pfam" id="PF13691">
    <property type="entry name" value="Lactamase_B_4"/>
    <property type="match status" value="1"/>
</dbReference>
<dbReference type="InterPro" id="IPR036866">
    <property type="entry name" value="RibonucZ/Hydroxyglut_hydro"/>
</dbReference>
<feature type="region of interest" description="Disordered" evidence="12">
    <location>
        <begin position="954"/>
        <end position="988"/>
    </location>
</feature>
<feature type="compositionally biased region" description="Acidic residues" evidence="12">
    <location>
        <begin position="1252"/>
        <end position="1262"/>
    </location>
</feature>
<keyword evidence="5" id="KW-0819">tRNA processing</keyword>
<evidence type="ECO:0000313" key="14">
    <source>
        <dbReference type="EMBL" id="KAK0556072.1"/>
    </source>
</evidence>
<dbReference type="AlphaFoldDB" id="A0AAN6GTZ5"/>
<feature type="compositionally biased region" description="Basic and acidic residues" evidence="12">
    <location>
        <begin position="110"/>
        <end position="120"/>
    </location>
</feature>
<dbReference type="SUPFAM" id="SSF56281">
    <property type="entry name" value="Metallo-hydrolase/oxidoreductase"/>
    <property type="match status" value="1"/>
</dbReference>
<dbReference type="PANTHER" id="PTHR12553:SF49">
    <property type="entry name" value="ZINC PHOSPHODIESTERASE ELAC PROTEIN 2"/>
    <property type="match status" value="1"/>
</dbReference>
<gene>
    <name evidence="14" type="ORF">OC846_001402</name>
</gene>
<evidence type="ECO:0000256" key="12">
    <source>
        <dbReference type="SAM" id="MobiDB-lite"/>
    </source>
</evidence>
<dbReference type="PANTHER" id="PTHR12553">
    <property type="entry name" value="ZINC PHOSPHODIESTERASE ELAC PROTEIN 2"/>
    <property type="match status" value="1"/>
</dbReference>
<feature type="compositionally biased region" description="Low complexity" evidence="12">
    <location>
        <begin position="649"/>
        <end position="661"/>
    </location>
</feature>
<comment type="caution">
    <text evidence="14">The sequence shown here is derived from an EMBL/GenBank/DDBJ whole genome shotgun (WGS) entry which is preliminary data.</text>
</comment>
<evidence type="ECO:0000256" key="2">
    <source>
        <dbReference type="ARBA" id="ARBA00001947"/>
    </source>
</evidence>
<evidence type="ECO:0000256" key="4">
    <source>
        <dbReference type="ARBA" id="ARBA00012477"/>
    </source>
</evidence>
<feature type="region of interest" description="Disordered" evidence="12">
    <location>
        <begin position="643"/>
        <end position="702"/>
    </location>
</feature>
<name>A0AAN6GTZ5_9BASI</name>
<feature type="region of interest" description="Disordered" evidence="12">
    <location>
        <begin position="197"/>
        <end position="243"/>
    </location>
</feature>
<dbReference type="EC" id="3.1.26.11" evidence="4"/>
<comment type="similarity">
    <text evidence="3">Belongs to the RNase Z family.</text>
</comment>
<evidence type="ECO:0000256" key="11">
    <source>
        <dbReference type="SAM" id="Coils"/>
    </source>
</evidence>
<keyword evidence="6" id="KW-0540">Nuclease</keyword>
<accession>A0AAN6GTZ5</accession>
<keyword evidence="8" id="KW-0255">Endonuclease</keyword>
<keyword evidence="7" id="KW-0479">Metal-binding</keyword>
<dbReference type="InterPro" id="IPR047151">
    <property type="entry name" value="RNZ2-like"/>
</dbReference>
<evidence type="ECO:0000313" key="15">
    <source>
        <dbReference type="Proteomes" id="UP001176517"/>
    </source>
</evidence>
<keyword evidence="10" id="KW-0862">Zinc</keyword>
<comment type="cofactor">
    <cofactor evidence="2">
        <name>Zn(2+)</name>
        <dbReference type="ChEBI" id="CHEBI:29105"/>
    </cofactor>
</comment>
<dbReference type="EMBL" id="JAPDMZ010000020">
    <property type="protein sequence ID" value="KAK0556072.1"/>
    <property type="molecule type" value="Genomic_DNA"/>
</dbReference>
<feature type="compositionally biased region" description="Polar residues" evidence="12">
    <location>
        <begin position="1172"/>
        <end position="1181"/>
    </location>
</feature>
<evidence type="ECO:0000256" key="6">
    <source>
        <dbReference type="ARBA" id="ARBA00022722"/>
    </source>
</evidence>
<proteinExistence type="inferred from homology"/>
<feature type="compositionally biased region" description="Basic and acidic residues" evidence="12">
    <location>
        <begin position="197"/>
        <end position="214"/>
    </location>
</feature>
<reference evidence="14" key="1">
    <citation type="journal article" date="2023" name="PhytoFront">
        <title>Draft Genome Resources of Seven Strains of Tilletia horrida, Causal Agent of Kernel Smut of Rice.</title>
        <authorList>
            <person name="Khanal S."/>
            <person name="Antony Babu S."/>
            <person name="Zhou X.G."/>
        </authorList>
    </citation>
    <scope>NUCLEOTIDE SEQUENCE</scope>
    <source>
        <strain evidence="14">TX6</strain>
    </source>
</reference>
<feature type="region of interest" description="Disordered" evidence="12">
    <location>
        <begin position="1233"/>
        <end position="1262"/>
    </location>
</feature>
<dbReference type="InterPro" id="IPR027794">
    <property type="entry name" value="tRNase_Z_dom"/>
</dbReference>
<dbReference type="GO" id="GO:0042781">
    <property type="term" value="F:3'-tRNA processing endoribonuclease activity"/>
    <property type="evidence" value="ECO:0007669"/>
    <property type="project" value="UniProtKB-EC"/>
</dbReference>
<keyword evidence="11" id="KW-0175">Coiled coil</keyword>
<evidence type="ECO:0000256" key="9">
    <source>
        <dbReference type="ARBA" id="ARBA00022801"/>
    </source>
</evidence>
<sequence length="1262" mass="139313">MLSNLRIVSTPSSDSPSQCFPVLLFHFEKARYVFNCPEGTIRSFGQRRIPYGNIRSLFLSSNASIASAGLGGWLITLAEAGHRDINVHGPIGLKHLVATMRGHVRRHDSELHVHELDPRQRPTPASQKEPSNHDEHGAASATGQAVIHKPFFTDEYVDVYALPLHPEGYVFPAFPSNSDWTSKPGYDRIMSEFRSELQKKDVDRDHISSDEETRPPAGAQTGPIAKRHKSFHSPSSSNDNTSLFQTAPFTHRTFRPRTWLTPGSAHADEWNSAILQQMFFDTTRPQSRERYDIISIAALAKTLSPPPLPPSMVPLPTDSPSSSATTFTPQPFPPLLLSYVLQGKAQRGKFDPQIASTKFGVVPGVHFSHLADGRDVEIQRPVGWEEWDEIRRKIWLSRIGRKKKKGDHTDIESVPLETVKVLSTAVTGKTRPGPVVIMLQVPSPAYISSLVSKESIEKLRPFMATTQAESDNVAPTVIVHTGPREVLTHPDYVDLINKFHPEESLPGLEDLQITHILANQKFCADTLAFPSSNLIHLRCSQLDPSIFQVPDYQLKGEQHPDSLGSPPGNAAGAVKGWPKAWLDRTVVGFADQEASLRPKDPSALPGRYPHGAPVWDFYAGPRLEQQTEADKAKARQMASFDVVEDESMQQAQQRGDEQNGQQGQGKKKEKRQYKKAAAAMTSQADPGEQIHDTPSASQSTDQKLPQMILDAQAARHKTQAELDEARRQKQLAKQAAWEQFQSLAATIKSEIAEEDKEVDAQKQSQWSEGRRRLWAEGQGVVITPLGTGSASPSKYRNVSATLVQLPPLPNAAPSEPPPCILLDAGEGTYGQLYRKFGKEGVERILCGLKLLFISHSHADHHMGVARVLIERRKLSHRIRRPLFVVTNWYMQHHLGEHDQCESLGLGDASLSLLLKGRYQLTSDDQFRKRVADIVSRSNLVYFLRANYLRSANLTSTQPRIGEGQPPPTPAGAELESSDDGQSSDSDVPRSQLRVLTEMLHSALLDSLQLDVCDAVEVRHTKAKQNCYGIVVRQKASPPSAQNGSEGTRAGFSFAYSGDTRPCEDLVRASRGVTVMIHEATIQDGREKMADLKGHSTFAQAIDVGRRAGAACTLLTHFSQRYPKLPRLTRRWEGYGGMGPNGRMHEQEEELVGAEADDDDAILNAMSTADRNGLQFSNSVSDSPAPPKAPENAKKDGMVICTSFDLASMKVPDLWKMERYIPALELLFDADEEEKTGSEAGHGGADVGGDGFEMQDADEEIAL</sequence>
<feature type="region of interest" description="Disordered" evidence="12">
    <location>
        <begin position="1172"/>
        <end position="1193"/>
    </location>
</feature>
<dbReference type="Proteomes" id="UP001176517">
    <property type="component" value="Unassembled WGS sequence"/>
</dbReference>
<dbReference type="GO" id="GO:1990180">
    <property type="term" value="P:mitochondrial tRNA 3'-end processing"/>
    <property type="evidence" value="ECO:0007669"/>
    <property type="project" value="TreeGrafter"/>
</dbReference>
<keyword evidence="15" id="KW-1185">Reference proteome</keyword>
<feature type="compositionally biased region" description="Gly residues" evidence="12">
    <location>
        <begin position="1239"/>
        <end position="1250"/>
    </location>
</feature>
<comment type="catalytic activity">
    <reaction evidence="1">
        <text>Endonucleolytic cleavage of RNA, removing extra 3' nucleotides from tRNA precursor, generating 3' termini of tRNAs. A 3'-hydroxy group is left at the tRNA terminus and a 5'-phosphoryl group is left at the trailer molecule.</text>
        <dbReference type="EC" id="3.1.26.11"/>
    </reaction>
</comment>
<dbReference type="Gene3D" id="3.60.15.10">
    <property type="entry name" value="Ribonuclease Z/Hydroxyacylglutathione hydrolase-like"/>
    <property type="match status" value="2"/>
</dbReference>